<gene>
    <name evidence="1" type="ORF">WM2015_1486</name>
</gene>
<name>A0A0K0XW52_9GAMM</name>
<dbReference type="RefSeq" id="WP_049725465.1">
    <property type="nucleotide sequence ID" value="NZ_CP012154.1"/>
</dbReference>
<dbReference type="OrthoDB" id="5951444at2"/>
<reference evidence="1 2" key="1">
    <citation type="submission" date="2015-07" db="EMBL/GenBank/DDBJ databases">
        <authorList>
            <person name="Noorani M."/>
        </authorList>
    </citation>
    <scope>NUCLEOTIDE SEQUENCE [LARGE SCALE GENOMIC DNA]</scope>
    <source>
        <strain evidence="1 2">KCTC 42284</strain>
    </source>
</reference>
<dbReference type="Pfam" id="PF08818">
    <property type="entry name" value="DUF1801"/>
    <property type="match status" value="1"/>
</dbReference>
<dbReference type="STRING" id="1579979.WM2015_1486"/>
<dbReference type="KEGG" id="wma:WM2015_1486"/>
<dbReference type="Proteomes" id="UP000066624">
    <property type="component" value="Chromosome"/>
</dbReference>
<dbReference type="EMBL" id="CP012154">
    <property type="protein sequence ID" value="AKS41857.1"/>
    <property type="molecule type" value="Genomic_DNA"/>
</dbReference>
<accession>A0A0K0XW52</accession>
<proteinExistence type="predicted"/>
<dbReference type="AlphaFoldDB" id="A0A0K0XW52"/>
<evidence type="ECO:0000313" key="1">
    <source>
        <dbReference type="EMBL" id="AKS41857.1"/>
    </source>
</evidence>
<protein>
    <submittedName>
        <fullName evidence="1">Uncharacterized protein</fullName>
    </submittedName>
</protein>
<evidence type="ECO:0000313" key="2">
    <source>
        <dbReference type="Proteomes" id="UP000066624"/>
    </source>
</evidence>
<dbReference type="InterPro" id="IPR014922">
    <property type="entry name" value="YdhG-like"/>
</dbReference>
<organism evidence="1 2">
    <name type="scientific">Wenzhouxiangella marina</name>
    <dbReference type="NCBI Taxonomy" id="1579979"/>
    <lineage>
        <taxon>Bacteria</taxon>
        <taxon>Pseudomonadati</taxon>
        <taxon>Pseudomonadota</taxon>
        <taxon>Gammaproteobacteria</taxon>
        <taxon>Chromatiales</taxon>
        <taxon>Wenzhouxiangellaceae</taxon>
        <taxon>Wenzhouxiangella</taxon>
    </lineage>
</organism>
<keyword evidence="2" id="KW-1185">Reference proteome</keyword>
<sequence>MSQNKTRASEADVLACVDALDDPVQREDSRNLIERMQRFSGQPPVLWGDRIIGFGRYRYRYSSGREGEWPRIGFAPRKGQLVLYLMDGFEDQADLLDRLGKVRTGKSCLYIKRLEQIDLEVLDAMNERSLDVMQSRYPE</sequence>